<comment type="caution">
    <text evidence="2">The sequence shown here is derived from an EMBL/GenBank/DDBJ whole genome shotgun (WGS) entry which is preliminary data.</text>
</comment>
<dbReference type="SUPFAM" id="SSF51735">
    <property type="entry name" value="NAD(P)-binding Rossmann-fold domains"/>
    <property type="match status" value="1"/>
</dbReference>
<evidence type="ECO:0000313" key="3">
    <source>
        <dbReference type="Proteomes" id="UP000537188"/>
    </source>
</evidence>
<dbReference type="InterPro" id="IPR002347">
    <property type="entry name" value="SDR_fam"/>
</dbReference>
<reference evidence="2 3" key="1">
    <citation type="submission" date="2020-04" db="EMBL/GenBank/DDBJ databases">
        <title>Molecular characterization of pseudomonads from Agaricus bisporus reveal novel blotch 2 pathogens in Western Europe.</title>
        <authorList>
            <person name="Taparia T."/>
            <person name="Krijger M."/>
            <person name="Haynes E."/>
            <person name="Elpinstone J.G."/>
            <person name="Noble R."/>
            <person name="Van Der Wolf J."/>
        </authorList>
    </citation>
    <scope>NUCLEOTIDE SEQUENCE [LARGE SCALE GENOMIC DNA]</scope>
    <source>
        <strain evidence="2 3">IPO3781</strain>
    </source>
</reference>
<dbReference type="AlphaFoldDB" id="A0A7Y8K683"/>
<proteinExistence type="inferred from homology"/>
<dbReference type="Gene3D" id="3.40.50.720">
    <property type="entry name" value="NAD(P)-binding Rossmann-like Domain"/>
    <property type="match status" value="1"/>
</dbReference>
<gene>
    <name evidence="2" type="ORF">HX828_19575</name>
</gene>
<dbReference type="InterPro" id="IPR050259">
    <property type="entry name" value="SDR"/>
</dbReference>
<dbReference type="PANTHER" id="PTHR42879">
    <property type="entry name" value="3-OXOACYL-(ACYL-CARRIER-PROTEIN) REDUCTASE"/>
    <property type="match status" value="1"/>
</dbReference>
<dbReference type="InterPro" id="IPR036291">
    <property type="entry name" value="NAD(P)-bd_dom_sf"/>
</dbReference>
<dbReference type="Pfam" id="PF00106">
    <property type="entry name" value="adh_short"/>
    <property type="match status" value="1"/>
</dbReference>
<evidence type="ECO:0000313" key="2">
    <source>
        <dbReference type="EMBL" id="NWE77773.1"/>
    </source>
</evidence>
<comment type="similarity">
    <text evidence="1">Belongs to the short-chain dehydrogenases/reductases (SDR) family.</text>
</comment>
<accession>A0A7Y8K683</accession>
<sequence length="60" mass="6796">MDENEWNRVMDVNLEATFFIIKAVLPSVLARNYGRVIHISSMVGKKAILNSHTTALRNLP</sequence>
<evidence type="ECO:0000256" key="1">
    <source>
        <dbReference type="ARBA" id="ARBA00006484"/>
    </source>
</evidence>
<protein>
    <submittedName>
        <fullName evidence="2">SDR family NAD(P)-dependent oxidoreductase</fullName>
    </submittedName>
</protein>
<dbReference type="Proteomes" id="UP000537188">
    <property type="component" value="Unassembled WGS sequence"/>
</dbReference>
<name>A0A7Y8K683_9PSED</name>
<organism evidence="2 3">
    <name type="scientific">Pseudomonas yamanorum</name>
    <dbReference type="NCBI Taxonomy" id="515393"/>
    <lineage>
        <taxon>Bacteria</taxon>
        <taxon>Pseudomonadati</taxon>
        <taxon>Pseudomonadota</taxon>
        <taxon>Gammaproteobacteria</taxon>
        <taxon>Pseudomonadales</taxon>
        <taxon>Pseudomonadaceae</taxon>
        <taxon>Pseudomonas</taxon>
    </lineage>
</organism>
<dbReference type="PANTHER" id="PTHR42879:SF2">
    <property type="entry name" value="3-OXOACYL-[ACYL-CARRIER-PROTEIN] REDUCTASE FABG"/>
    <property type="match status" value="1"/>
</dbReference>
<dbReference type="EMBL" id="JACARF010000023">
    <property type="protein sequence ID" value="NWE77773.1"/>
    <property type="molecule type" value="Genomic_DNA"/>
</dbReference>